<dbReference type="FunFam" id="2.60.120.1440:FF:000001">
    <property type="entry name" value="Putative anti-sigma factor"/>
    <property type="match status" value="1"/>
</dbReference>
<dbReference type="PANTHER" id="PTHR30273:SF2">
    <property type="entry name" value="PROTEIN FECR"/>
    <property type="match status" value="1"/>
</dbReference>
<dbReference type="Gene3D" id="3.55.50.30">
    <property type="match status" value="1"/>
</dbReference>
<dbReference type="EMBL" id="FUZZ01000001">
    <property type="protein sequence ID" value="SKD00918.1"/>
    <property type="molecule type" value="Genomic_DNA"/>
</dbReference>
<dbReference type="PIRSF" id="PIRSF018266">
    <property type="entry name" value="FecR"/>
    <property type="match status" value="1"/>
</dbReference>
<accession>A0A1T5NL96</accession>
<dbReference type="InterPro" id="IPR032508">
    <property type="entry name" value="FecR_C"/>
</dbReference>
<keyword evidence="1" id="KW-0812">Transmembrane</keyword>
<dbReference type="Pfam" id="PF04773">
    <property type="entry name" value="FecR"/>
    <property type="match status" value="1"/>
</dbReference>
<protein>
    <submittedName>
        <fullName evidence="4">FecR family protein</fullName>
    </submittedName>
</protein>
<proteinExistence type="predicted"/>
<dbReference type="Proteomes" id="UP000190166">
    <property type="component" value="Unassembled WGS sequence"/>
</dbReference>
<gene>
    <name evidence="4" type="ORF">SAMN05660461_2000</name>
</gene>
<evidence type="ECO:0000313" key="4">
    <source>
        <dbReference type="EMBL" id="SKD00918.1"/>
    </source>
</evidence>
<feature type="domain" description="Protein FecR C-terminal" evidence="3">
    <location>
        <begin position="309"/>
        <end position="375"/>
    </location>
</feature>
<dbReference type="Gene3D" id="2.60.120.1440">
    <property type="match status" value="1"/>
</dbReference>
<evidence type="ECO:0000313" key="5">
    <source>
        <dbReference type="Proteomes" id="UP000190166"/>
    </source>
</evidence>
<dbReference type="AlphaFoldDB" id="A0A1T5NL96"/>
<evidence type="ECO:0000259" key="3">
    <source>
        <dbReference type="Pfam" id="PF16344"/>
    </source>
</evidence>
<evidence type="ECO:0000256" key="1">
    <source>
        <dbReference type="SAM" id="Phobius"/>
    </source>
</evidence>
<keyword evidence="5" id="KW-1185">Reference proteome</keyword>
<name>A0A1T5NL96_9BACT</name>
<feature type="domain" description="FecR protein" evidence="2">
    <location>
        <begin position="170"/>
        <end position="265"/>
    </location>
</feature>
<dbReference type="InterPro" id="IPR006860">
    <property type="entry name" value="FecR"/>
</dbReference>
<dbReference type="RefSeq" id="WP_079469220.1">
    <property type="nucleotide sequence ID" value="NZ_FUZZ01000001.1"/>
</dbReference>
<feature type="transmembrane region" description="Helical" evidence="1">
    <location>
        <begin position="79"/>
        <end position="99"/>
    </location>
</feature>
<dbReference type="PANTHER" id="PTHR30273">
    <property type="entry name" value="PERIPLASMIC SIGNAL SENSOR AND SIGMA FACTOR ACTIVATOR FECR-RELATED"/>
    <property type="match status" value="1"/>
</dbReference>
<dbReference type="InterPro" id="IPR012373">
    <property type="entry name" value="Ferrdict_sens_TM"/>
</dbReference>
<evidence type="ECO:0000259" key="2">
    <source>
        <dbReference type="Pfam" id="PF04773"/>
    </source>
</evidence>
<sequence length="377" mass="41912">MNEQLTELFNRYFDGTATDADRQKLMALVMESDDVLLESVMRQRWEALQGTTVQTPSGAHVLAAILNKPVQMKPVRQRWYWAAAAAVLLLLGIGGYFQLKHQQEITGVAKIEKVTPGYERATLTLNDGSVVQLDSAGNRTIQQGGSSIRQQGGQLVYAASSGKNAVTYNTLRTPRGGQFKVILPDGTTVWLNAASSIRYPTAFLGQERRVEMSGEVYFEVAKSEEKPFKVSVNGRAEVKVLGTHFNVNAYPEENIIKTTLLEGAVSMSTPASSPVLLKPGQQAAAGKAEIKVVNDANIDQVMAWRYGLFNFDRSNLQSVMNELSRWYDVDVRYEGQIPSRIFRGKIKRDLSLIQVLEVLQDVNIKFKMEGKTIVVYN</sequence>
<reference evidence="4 5" key="1">
    <citation type="submission" date="2017-02" db="EMBL/GenBank/DDBJ databases">
        <authorList>
            <person name="Peterson S.W."/>
        </authorList>
    </citation>
    <scope>NUCLEOTIDE SEQUENCE [LARGE SCALE GENOMIC DNA]</scope>
    <source>
        <strain evidence="4 5">DSM 18108</strain>
    </source>
</reference>
<dbReference type="Pfam" id="PF16344">
    <property type="entry name" value="FecR_C"/>
    <property type="match status" value="1"/>
</dbReference>
<dbReference type="STRING" id="393003.SAMN05660461_2000"/>
<dbReference type="GO" id="GO:0016989">
    <property type="term" value="F:sigma factor antagonist activity"/>
    <property type="evidence" value="ECO:0007669"/>
    <property type="project" value="TreeGrafter"/>
</dbReference>
<keyword evidence="1" id="KW-0472">Membrane</keyword>
<keyword evidence="1" id="KW-1133">Transmembrane helix</keyword>
<organism evidence="4 5">
    <name type="scientific">Chitinophaga ginsengisegetis</name>
    <dbReference type="NCBI Taxonomy" id="393003"/>
    <lineage>
        <taxon>Bacteria</taxon>
        <taxon>Pseudomonadati</taxon>
        <taxon>Bacteroidota</taxon>
        <taxon>Chitinophagia</taxon>
        <taxon>Chitinophagales</taxon>
        <taxon>Chitinophagaceae</taxon>
        <taxon>Chitinophaga</taxon>
    </lineage>
</organism>